<sequence length="235" mass="25994">MVQIAVINESTVFSNAAVQNMLPAFDQQWNNDLKPVWDVDQASFSFVPQGTAPASGTWWVVFLDDSDQANALAYHDLTNEGLPISKVFVKTIQADGAQVSVGATHEICEMAVDPWLNSAYQDANGVFWAGEIADPVEDDQYGYKIGSVLVTDFVTPNWFAHKFSQASMDLKGHAHAAFEVLSGGYAQRFDPQQGWVQVTGQKAMQGARAKPRPGSRRERRQRQGSSLRRSDRVWG</sequence>
<feature type="compositionally biased region" description="Basic residues" evidence="1">
    <location>
        <begin position="209"/>
        <end position="222"/>
    </location>
</feature>
<reference evidence="2" key="1">
    <citation type="submission" date="2015-10" db="EMBL/GenBank/DDBJ databases">
        <authorList>
            <person name="Gilbert D.G."/>
        </authorList>
    </citation>
    <scope>NUCLEOTIDE SEQUENCE</scope>
    <source>
        <strain evidence="2">Phyl III-seqv23</strain>
    </source>
</reference>
<organism evidence="2">
    <name type="scientific">Ralstonia solanacearum</name>
    <name type="common">Pseudomonas solanacearum</name>
    <dbReference type="NCBI Taxonomy" id="305"/>
    <lineage>
        <taxon>Bacteria</taxon>
        <taxon>Pseudomonadati</taxon>
        <taxon>Pseudomonadota</taxon>
        <taxon>Betaproteobacteria</taxon>
        <taxon>Burkholderiales</taxon>
        <taxon>Burkholderiaceae</taxon>
        <taxon>Ralstonia</taxon>
        <taxon>Ralstonia solanacearum species complex</taxon>
    </lineage>
</organism>
<proteinExistence type="predicted"/>
<protein>
    <submittedName>
        <fullName evidence="2">Hypothethical protein</fullName>
    </submittedName>
</protein>
<name>A0A0S4TUR7_RALSL</name>
<dbReference type="EMBL" id="LN899819">
    <property type="protein sequence ID" value="CUV13753.1"/>
    <property type="molecule type" value="Genomic_DNA"/>
</dbReference>
<evidence type="ECO:0000256" key="1">
    <source>
        <dbReference type="SAM" id="MobiDB-lite"/>
    </source>
</evidence>
<dbReference type="AlphaFoldDB" id="A0A0S4TUR7"/>
<gene>
    <name evidence="2" type="ORF">RUN39_v1_620009</name>
</gene>
<accession>A0A0S4TUR7</accession>
<evidence type="ECO:0000313" key="2">
    <source>
        <dbReference type="EMBL" id="CUV13753.1"/>
    </source>
</evidence>
<feature type="region of interest" description="Disordered" evidence="1">
    <location>
        <begin position="201"/>
        <end position="235"/>
    </location>
</feature>